<evidence type="ECO:0008006" key="4">
    <source>
        <dbReference type="Google" id="ProtNLM"/>
    </source>
</evidence>
<protein>
    <recommendedName>
        <fullName evidence="4">YkgJ family cysteine cluster protein</fullName>
    </recommendedName>
</protein>
<dbReference type="EMBL" id="CP002737">
    <property type="protein sequence ID" value="AEF95589.1"/>
    <property type="molecule type" value="Genomic_DNA"/>
</dbReference>
<dbReference type="InterPro" id="IPR005358">
    <property type="entry name" value="Puta_zinc/iron-chelating_dom"/>
</dbReference>
<dbReference type="RefSeq" id="WP_013798199.1">
    <property type="nucleotide sequence ID" value="NC_015562.1"/>
</dbReference>
<dbReference type="AlphaFoldDB" id="F6BE53"/>
<evidence type="ECO:0000313" key="3">
    <source>
        <dbReference type="Proteomes" id="UP000009227"/>
    </source>
</evidence>
<dbReference type="Proteomes" id="UP000009227">
    <property type="component" value="Chromosome"/>
</dbReference>
<dbReference type="GeneID" id="10642863"/>
<keyword evidence="3" id="KW-1185">Reference proteome</keyword>
<dbReference type="HOGENOM" id="CLU_1021630_0_0_2"/>
<dbReference type="OrthoDB" id="36424at2157"/>
<feature type="coiled-coil region" evidence="1">
    <location>
        <begin position="190"/>
        <end position="217"/>
    </location>
</feature>
<dbReference type="Pfam" id="PF03692">
    <property type="entry name" value="CxxCxxCC"/>
    <property type="match status" value="1"/>
</dbReference>
<accession>F6BE53</accession>
<dbReference type="STRING" id="880724.Metig_0028"/>
<keyword evidence="1" id="KW-0175">Coiled coil</keyword>
<sequence length="278" mass="33473">MEWEITFDGITYECINCAYCCSCKDWRIYLDYFDVLKLKDYNYAIEDCERGKFKKRLKVGGEGCVLLHNNLCKIHLEKGYEYKPLMCKIFPFSFMVKWNGDLLLIIKHYCKGIKKGKCDKRMIKKAMEYCEELYLDELDDIIFEAMEHSSKTKIDDNWRVSWEEREEFGRNIFKSKNLNEVAEKCKELINYDVSERINKIKDNLSKLEEDIRKENEEEIIRFMGELNKREHFRKFPFKKEIDKLLEIGERISRYKNVFKGEAIIDKELLLNPNSHYTI</sequence>
<dbReference type="KEGG" id="mig:Metig_0028"/>
<evidence type="ECO:0000256" key="1">
    <source>
        <dbReference type="SAM" id="Coils"/>
    </source>
</evidence>
<gene>
    <name evidence="2" type="ordered locus">Metig_0028</name>
</gene>
<reference evidence="2 3" key="1">
    <citation type="submission" date="2011-05" db="EMBL/GenBank/DDBJ databases">
        <title>Complete sequence of Methanotorris igneus Kol 5.</title>
        <authorList>
            <consortium name="US DOE Joint Genome Institute"/>
            <person name="Lucas S."/>
            <person name="Han J."/>
            <person name="Lapidus A."/>
            <person name="Cheng J.-F."/>
            <person name="Goodwin L."/>
            <person name="Pitluck S."/>
            <person name="Peters L."/>
            <person name="Mikhailova N."/>
            <person name="Chertkov O."/>
            <person name="Han C."/>
            <person name="Tapia R."/>
            <person name="Land M."/>
            <person name="Hauser L."/>
            <person name="Kyrpides N."/>
            <person name="Ivanova N."/>
            <person name="Pagani I."/>
            <person name="Sieprawska-Lupa M."/>
            <person name="Whitman W."/>
            <person name="Woyke T."/>
        </authorList>
    </citation>
    <scope>NUCLEOTIDE SEQUENCE [LARGE SCALE GENOMIC DNA]</scope>
    <source>
        <strain evidence="3">DSM 5666 / JCM 11834 / Kol 5</strain>
    </source>
</reference>
<proteinExistence type="predicted"/>
<organism evidence="3">
    <name type="scientific">Methanotorris igneus (strain DSM 5666 / JCM 11834 / Kol 5)</name>
    <dbReference type="NCBI Taxonomy" id="880724"/>
    <lineage>
        <taxon>Archaea</taxon>
        <taxon>Methanobacteriati</taxon>
        <taxon>Methanobacteriota</taxon>
        <taxon>Methanomada group</taxon>
        <taxon>Methanococci</taxon>
        <taxon>Methanococcales</taxon>
        <taxon>Methanocaldococcaceae</taxon>
        <taxon>Methanotorris</taxon>
    </lineage>
</organism>
<evidence type="ECO:0000313" key="2">
    <source>
        <dbReference type="EMBL" id="AEF95589.1"/>
    </source>
</evidence>
<name>F6BE53_METIK</name>